<feature type="region of interest" description="Disordered" evidence="1">
    <location>
        <begin position="1"/>
        <end position="26"/>
    </location>
</feature>
<sequence length="320" mass="34851">MTLAPSSTRTAVKPARAAGTATAAGAGPAVARRQLGRYLRDWRTQAGLTIAEAARLMEWGASTLQRLEKGQADRIRSLDIQELCRIYGIPDDLRDALTGLAQQSPGPSWWHAHGEVIPEDFDLYPGIEAIAAELSCYQPELVPPLLQTPDYARALLRLARPSADDVELDHRVQVRVQRQAVLTRKSPARLTAVVHEAVLRRIVGCPKMMAAQLRQLADTGTRPNVTVLVLPFAAGLPVGEQTGAFTVLRFGAGAGRTVEPPLVHVAGFTGDLYLERPQDVARFEAAHDCLRHYALDAQASRRMLRQAAKEYAAQAGHIGR</sequence>
<dbReference type="RefSeq" id="WP_240327271.1">
    <property type="nucleotide sequence ID" value="NZ_CP031418.1"/>
</dbReference>
<proteinExistence type="predicted"/>
<evidence type="ECO:0000313" key="3">
    <source>
        <dbReference type="EMBL" id="CRY81136.1"/>
    </source>
</evidence>
<feature type="compositionally biased region" description="Low complexity" evidence="1">
    <location>
        <begin position="10"/>
        <end position="26"/>
    </location>
</feature>
<evidence type="ECO:0000313" key="4">
    <source>
        <dbReference type="Proteomes" id="UP000057820"/>
    </source>
</evidence>
<dbReference type="Proteomes" id="UP000057820">
    <property type="component" value="Plasmid 2"/>
</dbReference>
<organism evidence="3 4">
    <name type="scientific">Nocardia farcinica</name>
    <dbReference type="NCBI Taxonomy" id="37329"/>
    <lineage>
        <taxon>Bacteria</taxon>
        <taxon>Bacillati</taxon>
        <taxon>Actinomycetota</taxon>
        <taxon>Actinomycetes</taxon>
        <taxon>Mycobacteriales</taxon>
        <taxon>Nocardiaceae</taxon>
        <taxon>Nocardia</taxon>
    </lineage>
</organism>
<evidence type="ECO:0000259" key="2">
    <source>
        <dbReference type="PROSITE" id="PS50943"/>
    </source>
</evidence>
<dbReference type="Gene3D" id="1.10.260.40">
    <property type="entry name" value="lambda repressor-like DNA-binding domains"/>
    <property type="match status" value="1"/>
</dbReference>
<name>A0A0H5PF20_NOCFR</name>
<dbReference type="SUPFAM" id="SSF47413">
    <property type="entry name" value="lambda repressor-like DNA-binding domains"/>
    <property type="match status" value="1"/>
</dbReference>
<dbReference type="KEGG" id="nfr:ERS450000_04257"/>
<dbReference type="CDD" id="cd00093">
    <property type="entry name" value="HTH_XRE"/>
    <property type="match status" value="1"/>
</dbReference>
<keyword evidence="3" id="KW-0614">Plasmid</keyword>
<feature type="domain" description="HTH cro/C1-type" evidence="2">
    <location>
        <begin position="39"/>
        <end position="93"/>
    </location>
</feature>
<dbReference type="SMART" id="SM00530">
    <property type="entry name" value="HTH_XRE"/>
    <property type="match status" value="1"/>
</dbReference>
<reference evidence="4" key="1">
    <citation type="submission" date="2015-03" db="EMBL/GenBank/DDBJ databases">
        <authorList>
            <consortium name="Pathogen Informatics"/>
        </authorList>
    </citation>
    <scope>NUCLEOTIDE SEQUENCE [LARGE SCALE GENOMIC DNA]</scope>
    <source>
        <strain evidence="4">NCTC11134</strain>
        <plasmid evidence="4">2</plasmid>
    </source>
</reference>
<dbReference type="InterPro" id="IPR043917">
    <property type="entry name" value="DUF5753"/>
</dbReference>
<accession>A0A0H5PF20</accession>
<gene>
    <name evidence="3" type="ORF">ERS450000_04257</name>
</gene>
<dbReference type="Pfam" id="PF13560">
    <property type="entry name" value="HTH_31"/>
    <property type="match status" value="1"/>
</dbReference>
<dbReference type="PROSITE" id="PS50943">
    <property type="entry name" value="HTH_CROC1"/>
    <property type="match status" value="1"/>
</dbReference>
<dbReference type="InterPro" id="IPR010982">
    <property type="entry name" value="Lambda_DNA-bd_dom_sf"/>
</dbReference>
<geneLocation type="plasmid" evidence="3">
    <name>2</name>
</geneLocation>
<dbReference type="AlphaFoldDB" id="A0A0H5PF20"/>
<dbReference type="GO" id="GO:0003677">
    <property type="term" value="F:DNA binding"/>
    <property type="evidence" value="ECO:0007669"/>
    <property type="project" value="InterPro"/>
</dbReference>
<dbReference type="Pfam" id="PF19054">
    <property type="entry name" value="DUF5753"/>
    <property type="match status" value="1"/>
</dbReference>
<dbReference type="EMBL" id="LN868939">
    <property type="protein sequence ID" value="CRY81136.1"/>
    <property type="molecule type" value="Genomic_DNA"/>
</dbReference>
<evidence type="ECO:0000256" key="1">
    <source>
        <dbReference type="SAM" id="MobiDB-lite"/>
    </source>
</evidence>
<protein>
    <recommendedName>
        <fullName evidence="2">HTH cro/C1-type domain-containing protein</fullName>
    </recommendedName>
</protein>
<dbReference type="InterPro" id="IPR001387">
    <property type="entry name" value="Cro/C1-type_HTH"/>
</dbReference>